<protein>
    <submittedName>
        <fullName evidence="2">Uncharacterized protein</fullName>
    </submittedName>
</protein>
<keyword evidence="1" id="KW-0472">Membrane</keyword>
<proteinExistence type="predicted"/>
<feature type="transmembrane region" description="Helical" evidence="1">
    <location>
        <begin position="12"/>
        <end position="34"/>
    </location>
</feature>
<reference evidence="2 3" key="1">
    <citation type="journal article" date="2018" name="Sci. Rep.">
        <title>Genome sequence of the cauliflower mushroom Sparassis crispa (Hanabiratake) and its association with beneficial usage.</title>
        <authorList>
            <person name="Kiyama R."/>
            <person name="Furutani Y."/>
            <person name="Kawaguchi K."/>
            <person name="Nakanishi T."/>
        </authorList>
    </citation>
    <scope>NUCLEOTIDE SEQUENCE [LARGE SCALE GENOMIC DNA]</scope>
</reference>
<dbReference type="EMBL" id="BFAD01000011">
    <property type="protein sequence ID" value="GBE87726.1"/>
    <property type="molecule type" value="Genomic_DNA"/>
</dbReference>
<comment type="caution">
    <text evidence="2">The sequence shown here is derived from an EMBL/GenBank/DDBJ whole genome shotgun (WGS) entry which is preliminary data.</text>
</comment>
<keyword evidence="3" id="KW-1185">Reference proteome</keyword>
<keyword evidence="1" id="KW-0812">Transmembrane</keyword>
<keyword evidence="1" id="KW-1133">Transmembrane helix</keyword>
<evidence type="ECO:0000313" key="3">
    <source>
        <dbReference type="Proteomes" id="UP000287166"/>
    </source>
</evidence>
<evidence type="ECO:0000256" key="1">
    <source>
        <dbReference type="SAM" id="Phobius"/>
    </source>
</evidence>
<dbReference type="AlphaFoldDB" id="A0A401GZX1"/>
<gene>
    <name evidence="2" type="ORF">SCP_1104030</name>
</gene>
<evidence type="ECO:0000313" key="2">
    <source>
        <dbReference type="EMBL" id="GBE87726.1"/>
    </source>
</evidence>
<dbReference type="InParanoid" id="A0A401GZX1"/>
<sequence length="152" mass="16171">MANSKHFTPAVIAGLVLVSLTLLTMLVATGVFLWRTRLTQTIPAPVAKFGRELDIEERTTGGTDEKEGVDTPNVAGKNIRNGGAILDVILPSEMPRLFRVAARGGGSVGVEVCVTPPTPVGVLNASGSPERRVRFETVPVSQSEATAVWFFL</sequence>
<dbReference type="GeneID" id="38784643"/>
<name>A0A401GZX1_9APHY</name>
<dbReference type="RefSeq" id="XP_027618639.1">
    <property type="nucleotide sequence ID" value="XM_027762838.1"/>
</dbReference>
<organism evidence="2 3">
    <name type="scientific">Sparassis crispa</name>
    <dbReference type="NCBI Taxonomy" id="139825"/>
    <lineage>
        <taxon>Eukaryota</taxon>
        <taxon>Fungi</taxon>
        <taxon>Dikarya</taxon>
        <taxon>Basidiomycota</taxon>
        <taxon>Agaricomycotina</taxon>
        <taxon>Agaricomycetes</taxon>
        <taxon>Polyporales</taxon>
        <taxon>Sparassidaceae</taxon>
        <taxon>Sparassis</taxon>
    </lineage>
</organism>
<dbReference type="Proteomes" id="UP000287166">
    <property type="component" value="Unassembled WGS sequence"/>
</dbReference>
<accession>A0A401GZX1</accession>